<dbReference type="GO" id="GO:0004674">
    <property type="term" value="F:protein serine/threonine kinase activity"/>
    <property type="evidence" value="ECO:0007669"/>
    <property type="project" value="UniProtKB-KW"/>
</dbReference>
<dbReference type="RefSeq" id="XP_006685399.1">
    <property type="nucleotide sequence ID" value="XM_006685336.1"/>
</dbReference>
<dbReference type="FunFam" id="1.10.510.10:FF:000040">
    <property type="entry name" value="Mitogen-activated protein kinase"/>
    <property type="match status" value="1"/>
</dbReference>
<comment type="similarity">
    <text evidence="7">Belongs to the protein kinase superfamily.</text>
</comment>
<dbReference type="HOGENOM" id="CLU_000288_181_1_1"/>
<dbReference type="Proteomes" id="UP000000707">
    <property type="component" value="Unassembled WGS sequence"/>
</dbReference>
<name>G3B229_CANTC</name>
<dbReference type="InterPro" id="IPR000719">
    <property type="entry name" value="Prot_kinase_dom"/>
</dbReference>
<dbReference type="PROSITE" id="PS00108">
    <property type="entry name" value="PROTEIN_KINASE_ST"/>
    <property type="match status" value="1"/>
</dbReference>
<dbReference type="InterPro" id="IPR008271">
    <property type="entry name" value="Ser/Thr_kinase_AS"/>
</dbReference>
<dbReference type="InterPro" id="IPR017441">
    <property type="entry name" value="Protein_kinase_ATP_BS"/>
</dbReference>
<proteinExistence type="inferred from homology"/>
<reference evidence="9 10" key="1">
    <citation type="journal article" date="2011" name="Proc. Natl. Acad. Sci. U.S.A.">
        <title>Comparative genomics of xylose-fermenting fungi for enhanced biofuel production.</title>
        <authorList>
            <person name="Wohlbach D.J."/>
            <person name="Kuo A."/>
            <person name="Sato T.K."/>
            <person name="Potts K.M."/>
            <person name="Salamov A.A."/>
            <person name="LaButti K.M."/>
            <person name="Sun H."/>
            <person name="Clum A."/>
            <person name="Pangilinan J.L."/>
            <person name="Lindquist E.A."/>
            <person name="Lucas S."/>
            <person name="Lapidus A."/>
            <person name="Jin M."/>
            <person name="Gunawan C."/>
            <person name="Balan V."/>
            <person name="Dale B.E."/>
            <person name="Jeffries T.W."/>
            <person name="Zinkel R."/>
            <person name="Barry K.W."/>
            <person name="Grigoriev I.V."/>
            <person name="Gasch A.P."/>
        </authorList>
    </citation>
    <scope>NUCLEOTIDE SEQUENCE [LARGE SCALE GENOMIC DNA]</scope>
    <source>
        <strain evidence="10">ATCC 10573 / BCRC 21748 / CBS 615 / JCM 9827 / NBRC 10315 / NRRL Y-1498 / VKM Y-70</strain>
    </source>
</reference>
<sequence length="361" mass="41072">MTEVLSTTDVNFLISDRYKIVSVLGKGSYGLVCSAIDTVSAKNSSYDGAQIAIKKVNSIFKKPVLMKRAIRELKLMIHFRGHPNIISLVDLDVVYNQPYDGLYCFQELCQYDLASVIYSESQFSEFHIQSFVYQLLCGLKYIHSADVIHRDLKPGNILVTAEGALKICDFGLARGISSKYRKISGVPITNYVATRWYRAPELMLSIGKYDKPIDLWAVGCILAELYGREPLFKGKDQVLQLTEIIKVLGSPPYRLVRSLRWQLNVLEVNFQPIPFGKIYPIASSLAVDILEGFLKWDPNQRLNVVQALNHSFFTGIRQEECEANCASIFDFSFESECEDFDSLKTRLDWEVRAFKTIRGRN</sequence>
<dbReference type="Gene3D" id="3.30.200.20">
    <property type="entry name" value="Phosphorylase Kinase, domain 1"/>
    <property type="match status" value="1"/>
</dbReference>
<dbReference type="OrthoDB" id="192887at2759"/>
<dbReference type="Pfam" id="PF00069">
    <property type="entry name" value="Pkinase"/>
    <property type="match status" value="1"/>
</dbReference>
<dbReference type="GO" id="GO:0009272">
    <property type="term" value="P:fungal-type cell wall biogenesis"/>
    <property type="evidence" value="ECO:0007669"/>
    <property type="project" value="UniProtKB-ARBA"/>
</dbReference>
<dbReference type="InterPro" id="IPR011009">
    <property type="entry name" value="Kinase-like_dom_sf"/>
</dbReference>
<gene>
    <name evidence="9" type="ORF">CANTEDRAFT_133900</name>
</gene>
<dbReference type="GeneID" id="18249750"/>
<keyword evidence="4 9" id="KW-0418">Kinase</keyword>
<evidence type="ECO:0000256" key="5">
    <source>
        <dbReference type="ARBA" id="ARBA00022840"/>
    </source>
</evidence>
<dbReference type="eggNOG" id="KOG0660">
    <property type="taxonomic scope" value="Eukaryota"/>
</dbReference>
<evidence type="ECO:0000313" key="10">
    <source>
        <dbReference type="Proteomes" id="UP000000707"/>
    </source>
</evidence>
<evidence type="ECO:0000256" key="7">
    <source>
        <dbReference type="RuleBase" id="RU000304"/>
    </source>
</evidence>
<dbReference type="SMART" id="SM00220">
    <property type="entry name" value="S_TKc"/>
    <property type="match status" value="1"/>
</dbReference>
<dbReference type="Gene3D" id="1.10.510.10">
    <property type="entry name" value="Transferase(Phosphotransferase) domain 1"/>
    <property type="match status" value="1"/>
</dbReference>
<keyword evidence="5 6" id="KW-0067">ATP-binding</keyword>
<evidence type="ECO:0000256" key="1">
    <source>
        <dbReference type="ARBA" id="ARBA00022527"/>
    </source>
</evidence>
<evidence type="ECO:0000256" key="4">
    <source>
        <dbReference type="ARBA" id="ARBA00022777"/>
    </source>
</evidence>
<dbReference type="EMBL" id="GL996515">
    <property type="protein sequence ID" value="EGV64593.1"/>
    <property type="molecule type" value="Genomic_DNA"/>
</dbReference>
<dbReference type="STRING" id="590646.G3B229"/>
<organism evidence="10">
    <name type="scientific">Candida tenuis (strain ATCC 10573 / BCRC 21748 / CBS 615 / JCM 9827 / NBRC 10315 / NRRL Y-1498 / VKM Y-70)</name>
    <name type="common">Yeast</name>
    <name type="synonym">Yamadazyma tenuis</name>
    <dbReference type="NCBI Taxonomy" id="590646"/>
    <lineage>
        <taxon>Eukaryota</taxon>
        <taxon>Fungi</taxon>
        <taxon>Dikarya</taxon>
        <taxon>Ascomycota</taxon>
        <taxon>Saccharomycotina</taxon>
        <taxon>Pichiomycetes</taxon>
        <taxon>Debaryomycetaceae</taxon>
        <taxon>Yamadazyma</taxon>
    </lineage>
</organism>
<keyword evidence="2" id="KW-0808">Transferase</keyword>
<evidence type="ECO:0000259" key="8">
    <source>
        <dbReference type="PROSITE" id="PS50011"/>
    </source>
</evidence>
<dbReference type="GO" id="GO:0005524">
    <property type="term" value="F:ATP binding"/>
    <property type="evidence" value="ECO:0007669"/>
    <property type="project" value="UniProtKB-UniRule"/>
</dbReference>
<dbReference type="KEGG" id="cten:18249750"/>
<dbReference type="PANTHER" id="PTHR24055">
    <property type="entry name" value="MITOGEN-ACTIVATED PROTEIN KINASE"/>
    <property type="match status" value="1"/>
</dbReference>
<evidence type="ECO:0000313" key="9">
    <source>
        <dbReference type="EMBL" id="EGV64593.1"/>
    </source>
</evidence>
<protein>
    <submittedName>
        <fullName evidence="9">Mitogen-activated protein kinase</fullName>
    </submittedName>
</protein>
<keyword evidence="10" id="KW-1185">Reference proteome</keyword>
<dbReference type="InterPro" id="IPR050117">
    <property type="entry name" value="MAPK"/>
</dbReference>
<dbReference type="PROSITE" id="PS00107">
    <property type="entry name" value="PROTEIN_KINASE_ATP"/>
    <property type="match status" value="1"/>
</dbReference>
<dbReference type="GO" id="GO:0030447">
    <property type="term" value="P:filamentous growth"/>
    <property type="evidence" value="ECO:0007669"/>
    <property type="project" value="UniProtKB-ARBA"/>
</dbReference>
<keyword evidence="3 6" id="KW-0547">Nucleotide-binding</keyword>
<dbReference type="SUPFAM" id="SSF56112">
    <property type="entry name" value="Protein kinase-like (PK-like)"/>
    <property type="match status" value="1"/>
</dbReference>
<accession>G3B229</accession>
<dbReference type="AlphaFoldDB" id="G3B229"/>
<evidence type="ECO:0000256" key="6">
    <source>
        <dbReference type="PROSITE-ProRule" id="PRU10141"/>
    </source>
</evidence>
<feature type="binding site" evidence="6">
    <location>
        <position position="55"/>
    </location>
    <ligand>
        <name>ATP</name>
        <dbReference type="ChEBI" id="CHEBI:30616"/>
    </ligand>
</feature>
<keyword evidence="1 7" id="KW-0723">Serine/threonine-protein kinase</keyword>
<dbReference type="PROSITE" id="PS50011">
    <property type="entry name" value="PROTEIN_KINASE_DOM"/>
    <property type="match status" value="1"/>
</dbReference>
<feature type="domain" description="Protein kinase" evidence="8">
    <location>
        <begin position="18"/>
        <end position="313"/>
    </location>
</feature>
<evidence type="ECO:0000256" key="2">
    <source>
        <dbReference type="ARBA" id="ARBA00022679"/>
    </source>
</evidence>
<evidence type="ECO:0000256" key="3">
    <source>
        <dbReference type="ARBA" id="ARBA00022741"/>
    </source>
</evidence>